<proteinExistence type="inferred from homology"/>
<keyword evidence="4" id="KW-0547">Nucleotide-binding</keyword>
<accession>K2GAZ0</accession>
<evidence type="ECO:0000259" key="7">
    <source>
        <dbReference type="Pfam" id="PF01171"/>
    </source>
</evidence>
<feature type="non-terminal residue" evidence="8">
    <location>
        <position position="263"/>
    </location>
</feature>
<evidence type="ECO:0000256" key="5">
    <source>
        <dbReference type="ARBA" id="ARBA00022840"/>
    </source>
</evidence>
<dbReference type="SUPFAM" id="SSF52402">
    <property type="entry name" value="Adenine nucleotide alpha hydrolases-like"/>
    <property type="match status" value="1"/>
</dbReference>
<dbReference type="PANTHER" id="PTHR43033">
    <property type="entry name" value="TRNA(ILE)-LYSIDINE SYNTHASE-RELATED"/>
    <property type="match status" value="1"/>
</dbReference>
<feature type="domain" description="tRNA(Ile)-lysidine/2-thiocytidine synthase N-terminal" evidence="7">
    <location>
        <begin position="16"/>
        <end position="194"/>
    </location>
</feature>
<dbReference type="GO" id="GO:0008033">
    <property type="term" value="P:tRNA processing"/>
    <property type="evidence" value="ECO:0007669"/>
    <property type="project" value="UniProtKB-KW"/>
</dbReference>
<dbReference type="InterPro" id="IPR012795">
    <property type="entry name" value="tRNA_Ile_lys_synt_N"/>
</dbReference>
<evidence type="ECO:0000256" key="3">
    <source>
        <dbReference type="ARBA" id="ARBA00022694"/>
    </source>
</evidence>
<dbReference type="EMBL" id="AMFJ01000497">
    <property type="protein sequence ID" value="EKE27354.1"/>
    <property type="molecule type" value="Genomic_DNA"/>
</dbReference>
<dbReference type="PANTHER" id="PTHR43033:SF1">
    <property type="entry name" value="TRNA(ILE)-LYSIDINE SYNTHASE-RELATED"/>
    <property type="match status" value="1"/>
</dbReference>
<keyword evidence="2" id="KW-0436">Ligase</keyword>
<dbReference type="NCBIfam" id="TIGR02432">
    <property type="entry name" value="lysidine_TilS_N"/>
    <property type="match status" value="1"/>
</dbReference>
<dbReference type="InterPro" id="IPR012094">
    <property type="entry name" value="tRNA_Ile_lys_synt"/>
</dbReference>
<protein>
    <recommendedName>
        <fullName evidence="1">tRNA(Ile)-lysidine synthetase</fullName>
        <ecNumber evidence="1">6.3.4.19</ecNumber>
    </recommendedName>
</protein>
<evidence type="ECO:0000256" key="4">
    <source>
        <dbReference type="ARBA" id="ARBA00022741"/>
    </source>
</evidence>
<dbReference type="GO" id="GO:0032267">
    <property type="term" value="F:tRNA(Ile)-lysidine synthase activity"/>
    <property type="evidence" value="ECO:0007669"/>
    <property type="project" value="UniProtKB-EC"/>
</dbReference>
<sequence length="263" mass="31619">MIQEFFEKYKISKTDKIAIACSGWADSMFLLNEIIKVHPIPMIIVAHFNHNLRWEESDNDSDFLEDYCKGMGLIFKVWSWNIKDFSTERKVWIEEAARIKRYEFLEQIRIENEAKYIFTAHHLDDSIETFMFNLIRWTKLGWLTWIDESNNDILRPLLHITKKEILKKCELERIPYRNDSSNADDTFLRNHIRLNILPQFETINPNYKKNFDDLIEYFKELQSNIEGDISKIIIDNSFEIEAFNNLTLFKQRELIAYIFKITN</sequence>
<comment type="catalytic activity">
    <reaction evidence="6">
        <text>cytidine(34) in tRNA(Ile2) + L-lysine + ATP = lysidine(34) in tRNA(Ile2) + AMP + diphosphate + H(+)</text>
        <dbReference type="Rhea" id="RHEA:43744"/>
        <dbReference type="Rhea" id="RHEA-COMP:10625"/>
        <dbReference type="Rhea" id="RHEA-COMP:10670"/>
        <dbReference type="ChEBI" id="CHEBI:15378"/>
        <dbReference type="ChEBI" id="CHEBI:30616"/>
        <dbReference type="ChEBI" id="CHEBI:32551"/>
        <dbReference type="ChEBI" id="CHEBI:33019"/>
        <dbReference type="ChEBI" id="CHEBI:82748"/>
        <dbReference type="ChEBI" id="CHEBI:83665"/>
        <dbReference type="ChEBI" id="CHEBI:456215"/>
        <dbReference type="EC" id="6.3.4.19"/>
    </reaction>
</comment>
<evidence type="ECO:0000256" key="6">
    <source>
        <dbReference type="ARBA" id="ARBA00048539"/>
    </source>
</evidence>
<evidence type="ECO:0000313" key="8">
    <source>
        <dbReference type="EMBL" id="EKE27354.1"/>
    </source>
</evidence>
<dbReference type="EC" id="6.3.4.19" evidence="1"/>
<dbReference type="InterPro" id="IPR014729">
    <property type="entry name" value="Rossmann-like_a/b/a_fold"/>
</dbReference>
<reference evidence="8" key="1">
    <citation type="journal article" date="2012" name="Science">
        <title>Fermentation, hydrogen, and sulfur metabolism in multiple uncultivated bacterial phyla.</title>
        <authorList>
            <person name="Wrighton K.C."/>
            <person name="Thomas B.C."/>
            <person name="Sharon I."/>
            <person name="Miller C.S."/>
            <person name="Castelle C.J."/>
            <person name="VerBerkmoes N.C."/>
            <person name="Wilkins M.J."/>
            <person name="Hettich R.L."/>
            <person name="Lipton M.S."/>
            <person name="Williams K.H."/>
            <person name="Long P.E."/>
            <person name="Banfield J.F."/>
        </authorList>
    </citation>
    <scope>NUCLEOTIDE SEQUENCE [LARGE SCALE GENOMIC DNA]</scope>
</reference>
<gene>
    <name evidence="8" type="ORF">ACD_3C00223G0031</name>
</gene>
<dbReference type="InterPro" id="IPR011063">
    <property type="entry name" value="TilS/TtcA_N"/>
</dbReference>
<keyword evidence="5" id="KW-0067">ATP-binding</keyword>
<dbReference type="Pfam" id="PF01171">
    <property type="entry name" value="ATP_bind_3"/>
    <property type="match status" value="1"/>
</dbReference>
<organism evidence="8">
    <name type="scientific">uncultured bacterium</name>
    <name type="common">gcode 4</name>
    <dbReference type="NCBI Taxonomy" id="1234023"/>
    <lineage>
        <taxon>Bacteria</taxon>
        <taxon>environmental samples</taxon>
    </lineage>
</organism>
<keyword evidence="3" id="KW-0819">tRNA processing</keyword>
<evidence type="ECO:0000256" key="2">
    <source>
        <dbReference type="ARBA" id="ARBA00022598"/>
    </source>
</evidence>
<comment type="caution">
    <text evidence="8">The sequence shown here is derived from an EMBL/GenBank/DDBJ whole genome shotgun (WGS) entry which is preliminary data.</text>
</comment>
<name>K2GAZ0_9BACT</name>
<evidence type="ECO:0000256" key="1">
    <source>
        <dbReference type="ARBA" id="ARBA00013267"/>
    </source>
</evidence>
<dbReference type="Gene3D" id="3.40.50.620">
    <property type="entry name" value="HUPs"/>
    <property type="match status" value="1"/>
</dbReference>
<dbReference type="GO" id="GO:0005524">
    <property type="term" value="F:ATP binding"/>
    <property type="evidence" value="ECO:0007669"/>
    <property type="project" value="UniProtKB-KW"/>
</dbReference>
<dbReference type="HAMAP" id="MF_01161">
    <property type="entry name" value="tRNA_Ile_lys_synt"/>
    <property type="match status" value="1"/>
</dbReference>
<dbReference type="AlphaFoldDB" id="K2GAZ0"/>
<dbReference type="CDD" id="cd01992">
    <property type="entry name" value="TilS_N"/>
    <property type="match status" value="1"/>
</dbReference>